<dbReference type="InterPro" id="IPR006016">
    <property type="entry name" value="UspA"/>
</dbReference>
<dbReference type="Pfam" id="PF00582">
    <property type="entry name" value="Usp"/>
    <property type="match status" value="1"/>
</dbReference>
<organism evidence="3 4">
    <name type="scientific">Rhodococcus cercidiphylli</name>
    <dbReference type="NCBI Taxonomy" id="489916"/>
    <lineage>
        <taxon>Bacteria</taxon>
        <taxon>Bacillati</taxon>
        <taxon>Actinomycetota</taxon>
        <taxon>Actinomycetes</taxon>
        <taxon>Mycobacteriales</taxon>
        <taxon>Nocardiaceae</taxon>
        <taxon>Rhodococcus</taxon>
    </lineage>
</organism>
<feature type="domain" description="UspA" evidence="2">
    <location>
        <begin position="29"/>
        <end position="165"/>
    </location>
</feature>
<evidence type="ECO:0000256" key="1">
    <source>
        <dbReference type="SAM" id="MobiDB-lite"/>
    </source>
</evidence>
<dbReference type="InterPro" id="IPR014729">
    <property type="entry name" value="Rossmann-like_a/b/a_fold"/>
</dbReference>
<dbReference type="Proteomes" id="UP001185899">
    <property type="component" value="Unassembled WGS sequence"/>
</dbReference>
<dbReference type="EMBL" id="JAWLKE010000003">
    <property type="protein sequence ID" value="MDV6230323.1"/>
    <property type="molecule type" value="Genomic_DNA"/>
</dbReference>
<evidence type="ECO:0000259" key="2">
    <source>
        <dbReference type="Pfam" id="PF00582"/>
    </source>
</evidence>
<feature type="region of interest" description="Disordered" evidence="1">
    <location>
        <begin position="70"/>
        <end position="89"/>
    </location>
</feature>
<proteinExistence type="predicted"/>
<comment type="caution">
    <text evidence="3">The sequence shown here is derived from an EMBL/GenBank/DDBJ whole genome shotgun (WGS) entry which is preliminary data.</text>
</comment>
<dbReference type="CDD" id="cd00293">
    <property type="entry name" value="USP-like"/>
    <property type="match status" value="1"/>
</dbReference>
<evidence type="ECO:0000313" key="3">
    <source>
        <dbReference type="EMBL" id="MDV6230323.1"/>
    </source>
</evidence>
<protein>
    <submittedName>
        <fullName evidence="3">Universal stress protein</fullName>
    </submittedName>
</protein>
<reference evidence="3 4" key="1">
    <citation type="submission" date="2023-10" db="EMBL/GenBank/DDBJ databases">
        <title>Development of a sustainable strategy for remediation of hydrocarbon-contaminated territories based on the waste exchange concept.</title>
        <authorList>
            <person name="Krivoruchko A."/>
        </authorList>
    </citation>
    <scope>NUCLEOTIDE SEQUENCE [LARGE SCALE GENOMIC DNA]</scope>
    <source>
        <strain evidence="3 4">IEGM 1322</strain>
    </source>
</reference>
<feature type="region of interest" description="Disordered" evidence="1">
    <location>
        <begin position="1"/>
        <end position="26"/>
    </location>
</feature>
<keyword evidence="4" id="KW-1185">Reference proteome</keyword>
<name>A0ABU4AVU2_9NOCA</name>
<dbReference type="SUPFAM" id="SSF52402">
    <property type="entry name" value="Adenine nucleotide alpha hydrolases-like"/>
    <property type="match status" value="1"/>
</dbReference>
<gene>
    <name evidence="3" type="ORF">R3P95_07165</name>
</gene>
<evidence type="ECO:0000313" key="4">
    <source>
        <dbReference type="Proteomes" id="UP001185899"/>
    </source>
</evidence>
<dbReference type="Gene3D" id="3.40.50.620">
    <property type="entry name" value="HUPs"/>
    <property type="match status" value="1"/>
</dbReference>
<dbReference type="RefSeq" id="WP_317547818.1">
    <property type="nucleotide sequence ID" value="NZ_JAWLKE010000003.1"/>
</dbReference>
<accession>A0ABU4AVU2</accession>
<feature type="compositionally biased region" description="Acidic residues" evidence="1">
    <location>
        <begin position="70"/>
        <end position="82"/>
    </location>
</feature>
<sequence>MSSSDHHRRSAVEHIDGPDGGPQTHKCPLVVGYDGGDISHHALTWSLQFASGIGGSVHVVHVIDLADTPVDPDSETYEEDTEAQAGRERERATEALDRADVPWTYDAVYGTPGGALESFGRKYNAQMIVLSASGGGFVSVLRRLGGESAADNLARHCGRPVLTVPA</sequence>